<evidence type="ECO:0000256" key="11">
    <source>
        <dbReference type="ARBA" id="ARBA00023136"/>
    </source>
</evidence>
<feature type="compositionally biased region" description="Basic residues" evidence="22">
    <location>
        <begin position="437"/>
        <end position="449"/>
    </location>
</feature>
<evidence type="ECO:0000313" key="24">
    <source>
        <dbReference type="EMBL" id="WGH93975.1"/>
    </source>
</evidence>
<evidence type="ECO:0000256" key="7">
    <source>
        <dbReference type="ARBA" id="ARBA00022692"/>
    </source>
</evidence>
<dbReference type="Proteomes" id="UP001224674">
    <property type="component" value="Chromosome"/>
</dbReference>
<evidence type="ECO:0000256" key="13">
    <source>
        <dbReference type="ARBA" id="ARBA00023316"/>
    </source>
</evidence>
<feature type="transmembrane region" description="Helical" evidence="23">
    <location>
        <begin position="323"/>
        <end position="347"/>
    </location>
</feature>
<keyword evidence="10 23" id="KW-1133">Transmembrane helix</keyword>
<evidence type="ECO:0000256" key="12">
    <source>
        <dbReference type="ARBA" id="ARBA00023306"/>
    </source>
</evidence>
<comment type="catalytic activity">
    <reaction evidence="20">
        <text>[GlcNAc-(1-&gt;4)-Mur2Ac(oyl-L-Ala-gamma-D-Glu-L-Lys-D-Ala-D-Ala)](n)-di-trans,octa-cis-undecaprenyl diphosphate + beta-D-GlcNAc-(1-&gt;4)-Mur2Ac(oyl-L-Ala-gamma-D-Glu-L-Lys-D-Ala-D-Ala)-di-trans,octa-cis-undecaprenyl diphosphate = [GlcNAc-(1-&gt;4)-Mur2Ac(oyl-L-Ala-gamma-D-Glu-L-Lys-D-Ala-D-Ala)](n+1)-di-trans,octa-cis-undecaprenyl diphosphate + di-trans,octa-cis-undecaprenyl diphosphate + H(+)</text>
        <dbReference type="Rhea" id="RHEA:23708"/>
        <dbReference type="Rhea" id="RHEA-COMP:9602"/>
        <dbReference type="Rhea" id="RHEA-COMP:9603"/>
        <dbReference type="ChEBI" id="CHEBI:15378"/>
        <dbReference type="ChEBI" id="CHEBI:58405"/>
        <dbReference type="ChEBI" id="CHEBI:60033"/>
        <dbReference type="ChEBI" id="CHEBI:78435"/>
        <dbReference type="EC" id="2.4.99.28"/>
    </reaction>
</comment>
<evidence type="ECO:0000256" key="6">
    <source>
        <dbReference type="ARBA" id="ARBA00022679"/>
    </source>
</evidence>
<evidence type="ECO:0000256" key="14">
    <source>
        <dbReference type="ARBA" id="ARBA00032370"/>
    </source>
</evidence>
<dbReference type="GO" id="GO:0009252">
    <property type="term" value="P:peptidoglycan biosynthetic process"/>
    <property type="evidence" value="ECO:0007669"/>
    <property type="project" value="UniProtKB-KW"/>
</dbReference>
<dbReference type="GO" id="GO:0005886">
    <property type="term" value="C:plasma membrane"/>
    <property type="evidence" value="ECO:0007669"/>
    <property type="project" value="UniProtKB-SubCell"/>
</dbReference>
<dbReference type="RefSeq" id="WP_279675208.1">
    <property type="nucleotide sequence ID" value="NZ_CP122566.1"/>
</dbReference>
<keyword evidence="25" id="KW-1185">Reference proteome</keyword>
<sequence>MSTADSSSDSRVWRWLEGSSPKTSYWLILGSTLALSALGVLMVLSASSVENIGTVGSYDSLLSHGVYALAGVILMVVVARLKPETLRRLAWGIVLASILLLVLVFTPLGHEVNGNRNWLRIGGFSFQPAEAAKLGLALWGGHVLALKGRYATHPLHLVLPVVPVGGMIILLVLVGRDLGTGLVLLLVLAVLLFMAGIKFRWLALAGIIGLIGVAVVTMQSDNRMLRIGAWFGNCDHPSDPCYQSDHGFYALASGGWWGVGLGQSRQKWSYIPEAENDFIFTILGEELGLLGALATLALFIVLAIGMFRVAIRTQHAFVRITTGAIIAWLIGQAFLNIAMVTGLLPVIGVPLPFISRGGSAMMMAMLAVGVVLSFTRQERRDQLAEHEPSHDTAPLGPPPADAERPSTQHHANHSEVTGTEDVSVTAPVPGTTPKKPSPLRRPGRKQVNS</sequence>
<evidence type="ECO:0000256" key="16">
    <source>
        <dbReference type="ARBA" id="ARBA00038053"/>
    </source>
</evidence>
<keyword evidence="12" id="KW-0131">Cell cycle</keyword>
<evidence type="ECO:0000256" key="23">
    <source>
        <dbReference type="SAM" id="Phobius"/>
    </source>
</evidence>
<feature type="transmembrane region" description="Helical" evidence="23">
    <location>
        <begin position="287"/>
        <end position="311"/>
    </location>
</feature>
<gene>
    <name evidence="24" type="primary">ftsW</name>
    <name evidence="24" type="ORF">QDX21_04035</name>
</gene>
<dbReference type="GO" id="GO:0008955">
    <property type="term" value="F:peptidoglycan glycosyltransferase activity"/>
    <property type="evidence" value="ECO:0007669"/>
    <property type="project" value="UniProtKB-EC"/>
</dbReference>
<feature type="transmembrane region" description="Helical" evidence="23">
    <location>
        <begin position="180"/>
        <end position="197"/>
    </location>
</feature>
<evidence type="ECO:0000256" key="22">
    <source>
        <dbReference type="SAM" id="MobiDB-lite"/>
    </source>
</evidence>
<dbReference type="EMBL" id="CP122566">
    <property type="protein sequence ID" value="WGH93975.1"/>
    <property type="molecule type" value="Genomic_DNA"/>
</dbReference>
<dbReference type="GO" id="GO:0071555">
    <property type="term" value="P:cell wall organization"/>
    <property type="evidence" value="ECO:0007669"/>
    <property type="project" value="UniProtKB-KW"/>
</dbReference>
<comment type="similarity">
    <text evidence="16">Belongs to the SEDS family. FtsW subfamily.</text>
</comment>
<organism evidence="24 25">
    <name type="scientific">Auritidibacter ignavus</name>
    <dbReference type="NCBI Taxonomy" id="678932"/>
    <lineage>
        <taxon>Bacteria</taxon>
        <taxon>Bacillati</taxon>
        <taxon>Actinomycetota</taxon>
        <taxon>Actinomycetes</taxon>
        <taxon>Micrococcales</taxon>
        <taxon>Micrococcaceae</taxon>
        <taxon>Auritidibacter</taxon>
    </lineage>
</organism>
<dbReference type="NCBIfam" id="TIGR02614">
    <property type="entry name" value="ftsW"/>
    <property type="match status" value="1"/>
</dbReference>
<feature type="transmembrane region" description="Helical" evidence="23">
    <location>
        <begin position="157"/>
        <end position="174"/>
    </location>
</feature>
<comment type="subcellular location">
    <subcellularLocation>
        <location evidence="1">Cell membrane</location>
        <topology evidence="1">Multi-pass membrane protein</topology>
    </subcellularLocation>
</comment>
<evidence type="ECO:0000256" key="5">
    <source>
        <dbReference type="ARBA" id="ARBA00022676"/>
    </source>
</evidence>
<dbReference type="GO" id="GO:0051301">
    <property type="term" value="P:cell division"/>
    <property type="evidence" value="ECO:0007669"/>
    <property type="project" value="UniProtKB-KW"/>
</dbReference>
<evidence type="ECO:0000256" key="10">
    <source>
        <dbReference type="ARBA" id="ARBA00022989"/>
    </source>
</evidence>
<evidence type="ECO:0000256" key="3">
    <source>
        <dbReference type="ARBA" id="ARBA00022475"/>
    </source>
</evidence>
<dbReference type="GO" id="GO:0008360">
    <property type="term" value="P:regulation of cell shape"/>
    <property type="evidence" value="ECO:0007669"/>
    <property type="project" value="UniProtKB-KW"/>
</dbReference>
<dbReference type="PANTHER" id="PTHR30474">
    <property type="entry name" value="CELL CYCLE PROTEIN"/>
    <property type="match status" value="1"/>
</dbReference>
<dbReference type="GO" id="GO:0015648">
    <property type="term" value="F:lipid-linked peptidoglycan transporter activity"/>
    <property type="evidence" value="ECO:0007669"/>
    <property type="project" value="TreeGrafter"/>
</dbReference>
<keyword evidence="9" id="KW-0573">Peptidoglycan synthesis</keyword>
<keyword evidence="4" id="KW-0132">Cell division</keyword>
<dbReference type="AlphaFoldDB" id="A0AAJ6DCS8"/>
<feature type="transmembrane region" description="Helical" evidence="23">
    <location>
        <begin position="353"/>
        <end position="374"/>
    </location>
</feature>
<keyword evidence="6" id="KW-0808">Transferase</keyword>
<reference evidence="24 25" key="1">
    <citation type="submission" date="2023-03" db="EMBL/GenBank/DDBJ databases">
        <title>Complete genome sequences of several Auritidibacter ignavus strains isolated from ear infections.</title>
        <authorList>
            <person name="Baehr T."/>
            <person name="Baumhoegger A.M."/>
        </authorList>
    </citation>
    <scope>NUCLEOTIDE SEQUENCE [LARGE SCALE GENOMIC DNA]</scope>
    <source>
        <strain evidence="24 25">BABAE-6</strain>
    </source>
</reference>
<keyword evidence="11 23" id="KW-0472">Membrane</keyword>
<evidence type="ECO:0000256" key="9">
    <source>
        <dbReference type="ARBA" id="ARBA00022984"/>
    </source>
</evidence>
<proteinExistence type="inferred from homology"/>
<evidence type="ECO:0000256" key="1">
    <source>
        <dbReference type="ARBA" id="ARBA00004651"/>
    </source>
</evidence>
<evidence type="ECO:0000256" key="8">
    <source>
        <dbReference type="ARBA" id="ARBA00022960"/>
    </source>
</evidence>
<dbReference type="Pfam" id="PF01098">
    <property type="entry name" value="FTSW_RODA_SPOVE"/>
    <property type="match status" value="1"/>
</dbReference>
<keyword evidence="5" id="KW-0328">Glycosyltransferase</keyword>
<dbReference type="PANTHER" id="PTHR30474:SF2">
    <property type="entry name" value="PEPTIDOGLYCAN GLYCOSYLTRANSFERASE FTSW-RELATED"/>
    <property type="match status" value="1"/>
</dbReference>
<comment type="pathway">
    <text evidence="2">Cell wall biogenesis; peptidoglycan biosynthesis.</text>
</comment>
<feature type="transmembrane region" description="Helical" evidence="23">
    <location>
        <begin position="88"/>
        <end position="106"/>
    </location>
</feature>
<feature type="region of interest" description="Disordered" evidence="22">
    <location>
        <begin position="379"/>
        <end position="449"/>
    </location>
</feature>
<dbReference type="EC" id="2.4.99.28" evidence="19"/>
<evidence type="ECO:0000256" key="15">
    <source>
        <dbReference type="ARBA" id="ARBA00033270"/>
    </source>
</evidence>
<evidence type="ECO:0000256" key="17">
    <source>
        <dbReference type="ARBA" id="ARBA00041185"/>
    </source>
</evidence>
<name>A0AAJ6DCS8_9MICC</name>
<keyword evidence="3" id="KW-1003">Cell membrane</keyword>
<accession>A0AAJ6DCS8</accession>
<evidence type="ECO:0000256" key="18">
    <source>
        <dbReference type="ARBA" id="ARBA00041418"/>
    </source>
</evidence>
<dbReference type="GO" id="GO:0032153">
    <property type="term" value="C:cell division site"/>
    <property type="evidence" value="ECO:0007669"/>
    <property type="project" value="TreeGrafter"/>
</dbReference>
<evidence type="ECO:0000256" key="4">
    <source>
        <dbReference type="ARBA" id="ARBA00022618"/>
    </source>
</evidence>
<feature type="transmembrane region" description="Helical" evidence="23">
    <location>
        <begin position="64"/>
        <end position="81"/>
    </location>
</feature>
<feature type="transmembrane region" description="Helical" evidence="23">
    <location>
        <begin position="24"/>
        <end position="44"/>
    </location>
</feature>
<keyword evidence="7 23" id="KW-0812">Transmembrane</keyword>
<feature type="transmembrane region" description="Helical" evidence="23">
    <location>
        <begin position="202"/>
        <end position="220"/>
    </location>
</feature>
<feature type="compositionally biased region" description="Basic and acidic residues" evidence="22">
    <location>
        <begin position="379"/>
        <end position="390"/>
    </location>
</feature>
<dbReference type="InterPro" id="IPR013437">
    <property type="entry name" value="FtsW"/>
</dbReference>
<protein>
    <recommendedName>
        <fullName evidence="17">Probable peptidoglycan glycosyltransferase FtsW</fullName>
        <ecNumber evidence="19">2.4.99.28</ecNumber>
    </recommendedName>
    <alternativeName>
        <fullName evidence="18">Cell division protein FtsW</fullName>
    </alternativeName>
    <alternativeName>
        <fullName evidence="15">Cell wall polymerase</fullName>
    </alternativeName>
    <alternativeName>
        <fullName evidence="14">Peptidoglycan polymerase</fullName>
    </alternativeName>
</protein>
<keyword evidence="8" id="KW-0133">Cell shape</keyword>
<evidence type="ECO:0000256" key="21">
    <source>
        <dbReference type="ARBA" id="ARBA00049966"/>
    </source>
</evidence>
<dbReference type="InterPro" id="IPR001182">
    <property type="entry name" value="FtsW/RodA"/>
</dbReference>
<evidence type="ECO:0000256" key="19">
    <source>
        <dbReference type="ARBA" id="ARBA00044770"/>
    </source>
</evidence>
<evidence type="ECO:0000313" key="25">
    <source>
        <dbReference type="Proteomes" id="UP001224674"/>
    </source>
</evidence>
<evidence type="ECO:0000256" key="2">
    <source>
        <dbReference type="ARBA" id="ARBA00004752"/>
    </source>
</evidence>
<keyword evidence="13" id="KW-0961">Cell wall biogenesis/degradation</keyword>
<comment type="function">
    <text evidence="21">Peptidoglycan polymerase that is essential for cell division.</text>
</comment>
<evidence type="ECO:0000256" key="20">
    <source>
        <dbReference type="ARBA" id="ARBA00049902"/>
    </source>
</evidence>